<evidence type="ECO:0000313" key="6">
    <source>
        <dbReference type="EMBL" id="SMP01840.1"/>
    </source>
</evidence>
<feature type="domain" description="Fe/B12 periplasmic-binding" evidence="5">
    <location>
        <begin position="1"/>
        <end position="215"/>
    </location>
</feature>
<comment type="subcellular location">
    <subcellularLocation>
        <location evidence="1">Cell envelope</location>
    </subcellularLocation>
</comment>
<keyword evidence="4" id="KW-0732">Signal</keyword>
<dbReference type="EMBL" id="FXTU01000001">
    <property type="protein sequence ID" value="SMP01840.1"/>
    <property type="molecule type" value="Genomic_DNA"/>
</dbReference>
<reference evidence="6" key="1">
    <citation type="submission" date="2017-05" db="EMBL/GenBank/DDBJ databases">
        <authorList>
            <person name="Varghese N."/>
            <person name="Submissions S."/>
        </authorList>
    </citation>
    <scope>NUCLEOTIDE SEQUENCE</scope>
    <source>
        <strain evidence="6">DSM 45262</strain>
    </source>
</reference>
<name>A0AA45WJ09_9BACL</name>
<comment type="caution">
    <text evidence="6">The sequence shown here is derived from an EMBL/GenBank/DDBJ whole genome shotgun (WGS) entry which is preliminary data.</text>
</comment>
<dbReference type="GO" id="GO:0030288">
    <property type="term" value="C:outer membrane-bounded periplasmic space"/>
    <property type="evidence" value="ECO:0007669"/>
    <property type="project" value="TreeGrafter"/>
</dbReference>
<dbReference type="InterPro" id="IPR002491">
    <property type="entry name" value="ABC_transptr_periplasmic_BD"/>
</dbReference>
<keyword evidence="3" id="KW-0813">Transport</keyword>
<dbReference type="InterPro" id="IPR051313">
    <property type="entry name" value="Bact_iron-sidero_bind"/>
</dbReference>
<dbReference type="PANTHER" id="PTHR30532:SF28">
    <property type="entry name" value="PETROBACTIN-BINDING PROTEIN YCLQ"/>
    <property type="match status" value="1"/>
</dbReference>
<comment type="similarity">
    <text evidence="2">Belongs to the bacterial solute-binding protein 8 family.</text>
</comment>
<dbReference type="SUPFAM" id="SSF53807">
    <property type="entry name" value="Helical backbone' metal receptor"/>
    <property type="match status" value="1"/>
</dbReference>
<organism evidence="6 7">
    <name type="scientific">Laceyella tengchongensis</name>
    <dbReference type="NCBI Taxonomy" id="574699"/>
    <lineage>
        <taxon>Bacteria</taxon>
        <taxon>Bacillati</taxon>
        <taxon>Bacillota</taxon>
        <taxon>Bacilli</taxon>
        <taxon>Bacillales</taxon>
        <taxon>Thermoactinomycetaceae</taxon>
        <taxon>Laceyella</taxon>
    </lineage>
</organism>
<dbReference type="GO" id="GO:1901678">
    <property type="term" value="P:iron coordination entity transport"/>
    <property type="evidence" value="ECO:0007669"/>
    <property type="project" value="UniProtKB-ARBA"/>
</dbReference>
<keyword evidence="7" id="KW-1185">Reference proteome</keyword>
<dbReference type="InterPro" id="IPR033870">
    <property type="entry name" value="FatB"/>
</dbReference>
<evidence type="ECO:0000259" key="5">
    <source>
        <dbReference type="PROSITE" id="PS50983"/>
    </source>
</evidence>
<evidence type="ECO:0000313" key="7">
    <source>
        <dbReference type="Proteomes" id="UP001157946"/>
    </source>
</evidence>
<evidence type="ECO:0000256" key="2">
    <source>
        <dbReference type="ARBA" id="ARBA00008814"/>
    </source>
</evidence>
<accession>A0AA45WJ09</accession>
<dbReference type="PANTHER" id="PTHR30532">
    <property type="entry name" value="IRON III DICITRATE-BINDING PERIPLASMIC PROTEIN"/>
    <property type="match status" value="1"/>
</dbReference>
<evidence type="ECO:0000256" key="3">
    <source>
        <dbReference type="ARBA" id="ARBA00022448"/>
    </source>
</evidence>
<sequence>MGGLKEPDFEKINAIAPDLIVISARQAESYKEFSEIAPTIYLGVDSTRYMDSFKENMITLGKIFGKEAIVKQELAKIDSAIKNLNKKATASDKQALIVLANEGKVSAYGPGSRFGLIHDVFGVKPVDSNIKASTHGQSISFEYIVDKNPDYLFVIDRSAVVGGQSGAKQVIEYELVKKTTAFKEGHIVYLDPNYWYLSGGGSPLSLRWYGKLSKA</sequence>
<evidence type="ECO:0000256" key="1">
    <source>
        <dbReference type="ARBA" id="ARBA00004196"/>
    </source>
</evidence>
<protein>
    <submittedName>
        <fullName evidence="6">Substrate-binding protein</fullName>
    </submittedName>
</protein>
<dbReference type="CDD" id="cd01140">
    <property type="entry name" value="FatB"/>
    <property type="match status" value="1"/>
</dbReference>
<dbReference type="Proteomes" id="UP001157946">
    <property type="component" value="Unassembled WGS sequence"/>
</dbReference>
<dbReference type="Gene3D" id="3.40.50.1980">
    <property type="entry name" value="Nitrogenase molybdenum iron protein domain"/>
    <property type="match status" value="2"/>
</dbReference>
<gene>
    <name evidence="6" type="ORF">SAMN06265361_101284</name>
</gene>
<dbReference type="PROSITE" id="PS50983">
    <property type="entry name" value="FE_B12_PBP"/>
    <property type="match status" value="1"/>
</dbReference>
<evidence type="ECO:0000256" key="4">
    <source>
        <dbReference type="ARBA" id="ARBA00022729"/>
    </source>
</evidence>
<proteinExistence type="inferred from homology"/>
<dbReference type="AlphaFoldDB" id="A0AA45WJ09"/>
<dbReference type="Pfam" id="PF01497">
    <property type="entry name" value="Peripla_BP_2"/>
    <property type="match status" value="1"/>
</dbReference>